<proteinExistence type="predicted"/>
<organism evidence="2">
    <name type="scientific">human gut metagenome</name>
    <dbReference type="NCBI Taxonomy" id="408170"/>
    <lineage>
        <taxon>unclassified sequences</taxon>
        <taxon>metagenomes</taxon>
        <taxon>organismal metagenomes</taxon>
    </lineage>
</organism>
<name>W1YR92_9ZZZZ</name>
<feature type="non-terminal residue" evidence="2">
    <location>
        <position position="109"/>
    </location>
</feature>
<dbReference type="AlphaFoldDB" id="W1YR92"/>
<dbReference type="EMBL" id="AZMM01000994">
    <property type="protein sequence ID" value="ETJ45002.1"/>
    <property type="molecule type" value="Genomic_DNA"/>
</dbReference>
<feature type="compositionally biased region" description="Acidic residues" evidence="1">
    <location>
        <begin position="94"/>
        <end position="109"/>
    </location>
</feature>
<accession>W1YR92</accession>
<comment type="caution">
    <text evidence="2">The sequence shown here is derived from an EMBL/GenBank/DDBJ whole genome shotgun (WGS) entry which is preliminary data.</text>
</comment>
<feature type="region of interest" description="Disordered" evidence="1">
    <location>
        <begin position="75"/>
        <end position="109"/>
    </location>
</feature>
<gene>
    <name evidence="2" type="ORF">Q604_UNBC00994G0001</name>
</gene>
<feature type="non-terminal residue" evidence="2">
    <location>
        <position position="1"/>
    </location>
</feature>
<sequence length="109" mass="12220">QAADSAFSTLLSLRERLSAWYKEKNISFDNIPTNTDTACCFAWKVDTETGEGLDTYYYGGGCGAGEWIEAAEAQREAEEAKNKVPRGKSFAGYDQEDEYDDVDEDDFLF</sequence>
<protein>
    <submittedName>
        <fullName evidence="2">DNA polymerase III, alpha subunit</fullName>
    </submittedName>
</protein>
<evidence type="ECO:0000256" key="1">
    <source>
        <dbReference type="SAM" id="MobiDB-lite"/>
    </source>
</evidence>
<reference evidence="2" key="1">
    <citation type="submission" date="2013-12" db="EMBL/GenBank/DDBJ databases">
        <title>A Varibaculum cambriense genome reconstructed from a premature infant gut community with otherwise low bacterial novelty that shifts toward anaerobic metabolism during the third week of life.</title>
        <authorList>
            <person name="Brown C.T."/>
            <person name="Sharon I."/>
            <person name="Thomas B.C."/>
            <person name="Castelle C.J."/>
            <person name="Morowitz M.J."/>
            <person name="Banfield J.F."/>
        </authorList>
    </citation>
    <scope>NUCLEOTIDE SEQUENCE</scope>
</reference>
<evidence type="ECO:0000313" key="2">
    <source>
        <dbReference type="EMBL" id="ETJ45002.1"/>
    </source>
</evidence>